<proteinExistence type="predicted"/>
<sequence length="178" mass="19459">MVSPFRLVPLPLALAGAPIPQSRYQRAREMAGGFVRLAGVFLAFDSPALPALRLHLRVCVTLPMQGRCGGCILIVVPRMEYIRSSNSTPQERGVLVDKGGQVDHQVHHITCETMSVQPRADPIRDVGSDELRAQQMRARRGLVLLASDVGTEIDKVQCDGRAVQVGFVNQALSVVYFV</sequence>
<name>A0AAI9VB81_9PEZI</name>
<dbReference type="Proteomes" id="UP001239213">
    <property type="component" value="Unassembled WGS sequence"/>
</dbReference>
<evidence type="ECO:0000313" key="2">
    <source>
        <dbReference type="Proteomes" id="UP001239213"/>
    </source>
</evidence>
<protein>
    <submittedName>
        <fullName evidence="1">Uncharacterized protein</fullName>
    </submittedName>
</protein>
<evidence type="ECO:0000313" key="1">
    <source>
        <dbReference type="EMBL" id="KAK1479866.1"/>
    </source>
</evidence>
<comment type="caution">
    <text evidence="1">The sequence shown here is derived from an EMBL/GenBank/DDBJ whole genome shotgun (WGS) entry which is preliminary data.</text>
</comment>
<gene>
    <name evidence="1" type="ORF">CCUS01_00420</name>
</gene>
<accession>A0AAI9VB81</accession>
<organism evidence="1 2">
    <name type="scientific">Colletotrichum cuscutae</name>
    <dbReference type="NCBI Taxonomy" id="1209917"/>
    <lineage>
        <taxon>Eukaryota</taxon>
        <taxon>Fungi</taxon>
        <taxon>Dikarya</taxon>
        <taxon>Ascomycota</taxon>
        <taxon>Pezizomycotina</taxon>
        <taxon>Sordariomycetes</taxon>
        <taxon>Hypocreomycetidae</taxon>
        <taxon>Glomerellales</taxon>
        <taxon>Glomerellaceae</taxon>
        <taxon>Colletotrichum</taxon>
        <taxon>Colletotrichum acutatum species complex</taxon>
    </lineage>
</organism>
<keyword evidence="2" id="KW-1185">Reference proteome</keyword>
<dbReference type="EMBL" id="MPDP01000112">
    <property type="protein sequence ID" value="KAK1479866.1"/>
    <property type="molecule type" value="Genomic_DNA"/>
</dbReference>
<reference evidence="1" key="1">
    <citation type="submission" date="2016-11" db="EMBL/GenBank/DDBJ databases">
        <title>The genome sequence of Colletotrichum cuscutae.</title>
        <authorList>
            <person name="Baroncelli R."/>
        </authorList>
    </citation>
    <scope>NUCLEOTIDE SEQUENCE</scope>
    <source>
        <strain evidence="1">IMI 304802</strain>
    </source>
</reference>
<dbReference type="AlphaFoldDB" id="A0AAI9VB81"/>